<feature type="transmembrane region" description="Helical" evidence="1">
    <location>
        <begin position="133"/>
        <end position="153"/>
    </location>
</feature>
<keyword evidence="1" id="KW-0472">Membrane</keyword>
<reference evidence="2 3" key="1">
    <citation type="submission" date="2020-07" db="EMBL/GenBank/DDBJ databases">
        <title>Sequencing the genomes of 1000 actinobacteria strains.</title>
        <authorList>
            <person name="Klenk H.-P."/>
        </authorList>
    </citation>
    <scope>NUCLEOTIDE SEQUENCE [LARGE SCALE GENOMIC DNA]</scope>
    <source>
        <strain evidence="2 3">DSM 43461</strain>
    </source>
</reference>
<comment type="caution">
    <text evidence="2">The sequence shown here is derived from an EMBL/GenBank/DDBJ whole genome shotgun (WGS) entry which is preliminary data.</text>
</comment>
<feature type="transmembrane region" description="Helical" evidence="1">
    <location>
        <begin position="233"/>
        <end position="251"/>
    </location>
</feature>
<feature type="transmembrane region" description="Helical" evidence="1">
    <location>
        <begin position="24"/>
        <end position="41"/>
    </location>
</feature>
<keyword evidence="1" id="KW-0812">Transmembrane</keyword>
<sequence>MASLLSAGIGYAFTTSYSALEVAAPMQAAGAIALCALMLIVGRNPFRRYQRPMWALIGRLAGGNAVVAVVYPFAARRLNLGTVAAVVVLGYLSVGFRRIWRLRATAWGFKHLCGRVLVLGGIVMLNWPLEGEIVGLLCALVSAGCVWNTITVLGKMKKHGLEDQGAAIANLLSAPLLFGAVFLLRGGDWVSWDLFSAAGLAGLLALMLPVLLTNAALRRISELDVGVMQSLSTPVHAMVALAGAALGWLASDQRLTFFPGWVAILLVAGAVFGVSSLKEPSGDVLHARTQHSGD</sequence>
<feature type="transmembrane region" description="Helical" evidence="1">
    <location>
        <begin position="53"/>
        <end position="74"/>
    </location>
</feature>
<dbReference type="Proteomes" id="UP000591272">
    <property type="component" value="Unassembled WGS sequence"/>
</dbReference>
<evidence type="ECO:0000256" key="1">
    <source>
        <dbReference type="SAM" id="Phobius"/>
    </source>
</evidence>
<keyword evidence="1" id="KW-1133">Transmembrane helix</keyword>
<protein>
    <submittedName>
        <fullName evidence="2">Threonine/homoserine efflux transporter RhtA</fullName>
    </submittedName>
</protein>
<feature type="transmembrane region" description="Helical" evidence="1">
    <location>
        <begin position="112"/>
        <end position="127"/>
    </location>
</feature>
<feature type="transmembrane region" description="Helical" evidence="1">
    <location>
        <begin position="165"/>
        <end position="184"/>
    </location>
</feature>
<evidence type="ECO:0000313" key="3">
    <source>
        <dbReference type="Proteomes" id="UP000591272"/>
    </source>
</evidence>
<dbReference type="EMBL" id="JACCBT010000001">
    <property type="protein sequence ID" value="NYE11789.1"/>
    <property type="molecule type" value="Genomic_DNA"/>
</dbReference>
<gene>
    <name evidence="2" type="ORF">BJ999_002085</name>
</gene>
<feature type="transmembrane region" description="Helical" evidence="1">
    <location>
        <begin position="80"/>
        <end position="100"/>
    </location>
</feature>
<feature type="transmembrane region" description="Helical" evidence="1">
    <location>
        <begin position="190"/>
        <end position="212"/>
    </location>
</feature>
<name>A0A7Y9G8E0_9ACTN</name>
<evidence type="ECO:0000313" key="2">
    <source>
        <dbReference type="EMBL" id="NYE11789.1"/>
    </source>
</evidence>
<dbReference type="AlphaFoldDB" id="A0A7Y9G8E0"/>
<proteinExistence type="predicted"/>
<feature type="transmembrane region" description="Helical" evidence="1">
    <location>
        <begin position="257"/>
        <end position="277"/>
    </location>
</feature>
<organism evidence="2 3">
    <name type="scientific">Actinomadura citrea</name>
    <dbReference type="NCBI Taxonomy" id="46158"/>
    <lineage>
        <taxon>Bacteria</taxon>
        <taxon>Bacillati</taxon>
        <taxon>Actinomycetota</taxon>
        <taxon>Actinomycetes</taxon>
        <taxon>Streptosporangiales</taxon>
        <taxon>Thermomonosporaceae</taxon>
        <taxon>Actinomadura</taxon>
    </lineage>
</organism>
<dbReference type="RefSeq" id="WP_179833116.1">
    <property type="nucleotide sequence ID" value="NZ_BMRD01000014.1"/>
</dbReference>
<accession>A0A7Y9G8E0</accession>
<keyword evidence="3" id="KW-1185">Reference proteome</keyword>